<dbReference type="Pfam" id="PF00210">
    <property type="entry name" value="Ferritin"/>
    <property type="match status" value="1"/>
</dbReference>
<reference evidence="9 10" key="1">
    <citation type="submission" date="2019-04" db="EMBL/GenBank/DDBJ databases">
        <authorList>
            <person name="Alioto T."/>
            <person name="Alioto T."/>
        </authorList>
    </citation>
    <scope>NUCLEOTIDE SEQUENCE [LARGE SCALE GENOMIC DNA]</scope>
</reference>
<dbReference type="PANTHER" id="PTHR11431">
    <property type="entry name" value="FERRITIN"/>
    <property type="match status" value="1"/>
</dbReference>
<dbReference type="EMBL" id="WJEC01007574">
    <property type="protein sequence ID" value="KAF7469912.1"/>
    <property type="molecule type" value="Genomic_DNA"/>
</dbReference>
<dbReference type="Proteomes" id="UP000662637">
    <property type="component" value="Unassembled WGS sequence"/>
</dbReference>
<dbReference type="GO" id="GO:0008199">
    <property type="term" value="F:ferric iron binding"/>
    <property type="evidence" value="ECO:0007669"/>
    <property type="project" value="InterPro"/>
</dbReference>
<dbReference type="PANTHER" id="PTHR11431:SF97">
    <property type="entry name" value="FERRITIN HEAVY POLYPEPTIDE-LIKE 17-RELATED"/>
    <property type="match status" value="1"/>
</dbReference>
<comment type="function">
    <text evidence="6">Stores iron in a soluble, non-toxic, readily available form. Important for iron homeostasis. Iron is taken up in the ferrous form and deposited as ferric hydroxides after oxidation.</text>
</comment>
<sequence length="193" mass="22618">MVAPLLPAPVMVPVMVWQVRHNYHPDCEAAVNSQIQVQLHASYVYVSLAFFCHRPQVALEHFGNFFLRLSHEWRDRAEKLMELQNHRGGHIRLHDVEQPQRNAWHSGLQAMECAFHLEKSLNRGLLELHHLAAERGDPHLCQFLQRHYLHQQVLIIRELAGYLTNLRRIQALEDPMAEILFDRLTLGRSYKDD</sequence>
<evidence type="ECO:0000256" key="5">
    <source>
        <dbReference type="PIRSR" id="PIRSR601519-1"/>
    </source>
</evidence>
<dbReference type="InterPro" id="IPR008331">
    <property type="entry name" value="Ferritin_DPS_dom"/>
</dbReference>
<accession>A0A5E4D3H4</accession>
<organism evidence="9 10">
    <name type="scientific">Marmota monax</name>
    <name type="common">Woodchuck</name>
    <dbReference type="NCBI Taxonomy" id="9995"/>
    <lineage>
        <taxon>Eukaryota</taxon>
        <taxon>Metazoa</taxon>
        <taxon>Chordata</taxon>
        <taxon>Craniata</taxon>
        <taxon>Vertebrata</taxon>
        <taxon>Euteleostomi</taxon>
        <taxon>Mammalia</taxon>
        <taxon>Eutheria</taxon>
        <taxon>Euarchontoglires</taxon>
        <taxon>Glires</taxon>
        <taxon>Rodentia</taxon>
        <taxon>Sciuromorpha</taxon>
        <taxon>Sciuridae</taxon>
        <taxon>Xerinae</taxon>
        <taxon>Marmotini</taxon>
        <taxon>Marmota</taxon>
    </lineage>
</organism>
<dbReference type="InterPro" id="IPR012347">
    <property type="entry name" value="Ferritin-like"/>
</dbReference>
<dbReference type="EMBL" id="CABDUW010003036">
    <property type="protein sequence ID" value="VTJ88625.1"/>
    <property type="molecule type" value="Genomic_DNA"/>
</dbReference>
<evidence type="ECO:0000256" key="6">
    <source>
        <dbReference type="RuleBase" id="RU361145"/>
    </source>
</evidence>
<evidence type="ECO:0000313" key="9">
    <source>
        <dbReference type="EMBL" id="VTJ88625.1"/>
    </source>
</evidence>
<dbReference type="PROSITE" id="PS50905">
    <property type="entry name" value="FERRITIN_LIKE"/>
    <property type="match status" value="1"/>
</dbReference>
<evidence type="ECO:0000259" key="7">
    <source>
        <dbReference type="PROSITE" id="PS50905"/>
    </source>
</evidence>
<feature type="binding site" evidence="5">
    <location>
        <position position="118"/>
    </location>
    <ligand>
        <name>Fe cation</name>
        <dbReference type="ChEBI" id="CHEBI:24875"/>
        <label>1</label>
    </ligand>
</feature>
<gene>
    <name evidence="8" type="ORF">GHT09_018659</name>
    <name evidence="9" type="ORF">MONAX_5E019267</name>
</gene>
<evidence type="ECO:0000256" key="1">
    <source>
        <dbReference type="ARBA" id="ARBA00007513"/>
    </source>
</evidence>
<keyword evidence="2 6" id="KW-0409">Iron storage</keyword>
<dbReference type="GO" id="GO:0006826">
    <property type="term" value="P:iron ion transport"/>
    <property type="evidence" value="ECO:0007669"/>
    <property type="project" value="InterPro"/>
</dbReference>
<keyword evidence="4 5" id="KW-0408">Iron</keyword>
<evidence type="ECO:0000256" key="3">
    <source>
        <dbReference type="ARBA" id="ARBA00022723"/>
    </source>
</evidence>
<feature type="binding site" evidence="5">
    <location>
        <position position="152"/>
    </location>
    <ligand>
        <name>Fe cation</name>
        <dbReference type="ChEBI" id="CHEBI:24875"/>
        <label>1</label>
    </ligand>
</feature>
<reference evidence="8" key="2">
    <citation type="submission" date="2020-08" db="EMBL/GenBank/DDBJ databases">
        <authorList>
            <person name="Shumante A."/>
            <person name="Zimin A.V."/>
            <person name="Puiu D."/>
            <person name="Salzberg S.L."/>
        </authorList>
    </citation>
    <scope>NUCLEOTIDE SEQUENCE</scope>
    <source>
        <strain evidence="8">WC2-LM</strain>
        <tissue evidence="8">Liver</tissue>
    </source>
</reference>
<name>A0A5E4D3H4_MARMO</name>
<proteinExistence type="inferred from homology"/>
<keyword evidence="10" id="KW-1185">Reference proteome</keyword>
<dbReference type="GO" id="GO:0008198">
    <property type="term" value="F:ferrous iron binding"/>
    <property type="evidence" value="ECO:0007669"/>
    <property type="project" value="TreeGrafter"/>
</dbReference>
<dbReference type="GO" id="GO:0006879">
    <property type="term" value="P:intracellular iron ion homeostasis"/>
    <property type="evidence" value="ECO:0007669"/>
    <property type="project" value="UniProtKB-KW"/>
</dbReference>
<dbReference type="FunFam" id="1.20.1260.10:FF:000002">
    <property type="entry name" value="Ferritin, mitochondrial"/>
    <property type="match status" value="1"/>
</dbReference>
<dbReference type="Proteomes" id="UP000335636">
    <property type="component" value="Unassembled WGS sequence"/>
</dbReference>
<evidence type="ECO:0000256" key="4">
    <source>
        <dbReference type="ARBA" id="ARBA00023004"/>
    </source>
</evidence>
<protein>
    <recommendedName>
        <fullName evidence="6">Ferritin</fullName>
    </recommendedName>
</protein>
<evidence type="ECO:0000313" key="8">
    <source>
        <dbReference type="EMBL" id="KAF7469912.1"/>
    </source>
</evidence>
<dbReference type="AlphaFoldDB" id="A0A5E4D3H4"/>
<dbReference type="CDD" id="cd01056">
    <property type="entry name" value="Euk_Ferritin"/>
    <property type="match status" value="1"/>
</dbReference>
<feature type="domain" description="Ferritin-like diiron" evidence="7">
    <location>
        <begin position="21"/>
        <end position="170"/>
    </location>
</feature>
<dbReference type="GO" id="GO:0005737">
    <property type="term" value="C:cytoplasm"/>
    <property type="evidence" value="ECO:0007669"/>
    <property type="project" value="TreeGrafter"/>
</dbReference>
<evidence type="ECO:0000256" key="2">
    <source>
        <dbReference type="ARBA" id="ARBA00022434"/>
    </source>
</evidence>
<comment type="similarity">
    <text evidence="1 6">Belongs to the ferritin family.</text>
</comment>
<dbReference type="InterPro" id="IPR001519">
    <property type="entry name" value="Ferritin"/>
</dbReference>
<dbReference type="InterPro" id="IPR009078">
    <property type="entry name" value="Ferritin-like_SF"/>
</dbReference>
<dbReference type="InterPro" id="IPR009040">
    <property type="entry name" value="Ferritin-like_diiron"/>
</dbReference>
<dbReference type="SUPFAM" id="SSF47240">
    <property type="entry name" value="Ferritin-like"/>
    <property type="match status" value="1"/>
</dbReference>
<keyword evidence="3 5" id="KW-0479">Metal-binding</keyword>
<dbReference type="Gene3D" id="1.20.1260.10">
    <property type="match status" value="1"/>
</dbReference>
<evidence type="ECO:0000313" key="10">
    <source>
        <dbReference type="Proteomes" id="UP000335636"/>
    </source>
</evidence>